<feature type="domain" description="EamA" evidence="8">
    <location>
        <begin position="152"/>
        <end position="292"/>
    </location>
</feature>
<dbReference type="GO" id="GO:0005886">
    <property type="term" value="C:plasma membrane"/>
    <property type="evidence" value="ECO:0007669"/>
    <property type="project" value="UniProtKB-SubCell"/>
</dbReference>
<feature type="transmembrane region" description="Helical" evidence="7">
    <location>
        <begin position="122"/>
        <end position="138"/>
    </location>
</feature>
<dbReference type="InterPro" id="IPR037185">
    <property type="entry name" value="EmrE-like"/>
</dbReference>
<dbReference type="eggNOG" id="COG0697">
    <property type="taxonomic scope" value="Bacteria"/>
</dbReference>
<evidence type="ECO:0000256" key="5">
    <source>
        <dbReference type="ARBA" id="ARBA00022989"/>
    </source>
</evidence>
<dbReference type="InterPro" id="IPR050638">
    <property type="entry name" value="AA-Vitamin_Transporters"/>
</dbReference>
<evidence type="ECO:0000256" key="1">
    <source>
        <dbReference type="ARBA" id="ARBA00004651"/>
    </source>
</evidence>
<dbReference type="PANTHER" id="PTHR32322:SF18">
    <property type="entry name" value="S-ADENOSYLMETHIONINE_S-ADENOSYLHOMOCYSTEINE TRANSPORTER"/>
    <property type="match status" value="1"/>
</dbReference>
<evidence type="ECO:0000256" key="3">
    <source>
        <dbReference type="ARBA" id="ARBA00022475"/>
    </source>
</evidence>
<dbReference type="Gene3D" id="1.10.3730.20">
    <property type="match status" value="1"/>
</dbReference>
<dbReference type="RefSeq" id="WP_038264803.1">
    <property type="nucleotide sequence ID" value="NZ_FSRH01000002.1"/>
</dbReference>
<comment type="similarity">
    <text evidence="2">Belongs to the EamA transporter family.</text>
</comment>
<comment type="caution">
    <text evidence="9">The sequence shown here is derived from an EMBL/GenBank/DDBJ whole genome shotgun (WGS) entry which is preliminary data.</text>
</comment>
<feature type="transmembrane region" description="Helical" evidence="7">
    <location>
        <begin position="66"/>
        <end position="84"/>
    </location>
</feature>
<feature type="transmembrane region" description="Helical" evidence="7">
    <location>
        <begin position="189"/>
        <end position="207"/>
    </location>
</feature>
<keyword evidence="4 7" id="KW-0812">Transmembrane</keyword>
<feature type="transmembrane region" description="Helical" evidence="7">
    <location>
        <begin position="245"/>
        <end position="269"/>
    </location>
</feature>
<dbReference type="STRING" id="1121324.CLIT_11c00230"/>
<sequence length="307" mass="33638">MDKIRGSVFAGLGTGIFAVNFVSMKVLLENLPAMSTLFLRFSVAMVSLFLFLAFKKADLKVEKHDYKPLFITGLLGMFAYYVLFSFSLRFISASVACLLCSLIPIITLFCESFIKKVKLEPLAVISLLISTYGVYLVIGSASRSHSSSSALSGVILMLFAICSWIAYTFKTEYLLSKYDDMKVLAYQNMFAVIVLIPLSAFELPHILNANFSASQMLFLSGNVLFVGVLGSAVAYYAFILGIKHLGVAISSAYMNIMPAITMATSYFVLGEEVTPQKIAGCILVIAAVFIITFKDDIKNTFVTKKAA</sequence>
<evidence type="ECO:0000313" key="9">
    <source>
        <dbReference type="EMBL" id="KDR94996.1"/>
    </source>
</evidence>
<evidence type="ECO:0000313" key="10">
    <source>
        <dbReference type="Proteomes" id="UP000027946"/>
    </source>
</evidence>
<gene>
    <name evidence="9" type="ORF">CLIT_11c00230</name>
</gene>
<feature type="domain" description="EamA" evidence="8">
    <location>
        <begin position="7"/>
        <end position="138"/>
    </location>
</feature>
<feature type="transmembrane region" description="Helical" evidence="7">
    <location>
        <begin position="275"/>
        <end position="293"/>
    </location>
</feature>
<evidence type="ECO:0000256" key="7">
    <source>
        <dbReference type="SAM" id="Phobius"/>
    </source>
</evidence>
<dbReference type="EMBL" id="JJMM01000011">
    <property type="protein sequence ID" value="KDR94996.1"/>
    <property type="molecule type" value="Genomic_DNA"/>
</dbReference>
<feature type="transmembrane region" description="Helical" evidence="7">
    <location>
        <begin position="150"/>
        <end position="169"/>
    </location>
</feature>
<protein>
    <recommendedName>
        <fullName evidence="8">EamA domain-containing protein</fullName>
    </recommendedName>
</protein>
<evidence type="ECO:0000256" key="2">
    <source>
        <dbReference type="ARBA" id="ARBA00007362"/>
    </source>
</evidence>
<feature type="transmembrane region" description="Helical" evidence="7">
    <location>
        <begin position="7"/>
        <end position="28"/>
    </location>
</feature>
<evidence type="ECO:0000256" key="6">
    <source>
        <dbReference type="ARBA" id="ARBA00023136"/>
    </source>
</evidence>
<accession>A0A069RD78</accession>
<reference evidence="9 10" key="1">
    <citation type="submission" date="2014-03" db="EMBL/GenBank/DDBJ databases">
        <title>Genome sequence of Clostridium litorale W6, DSM 5388.</title>
        <authorList>
            <person name="Poehlein A."/>
            <person name="Jagirdar A."/>
            <person name="Khonsari B."/>
            <person name="Chibani C.M."/>
            <person name="Gutierrez Gutierrez D.A."/>
            <person name="Davydova E."/>
            <person name="Alghaithi H.S."/>
            <person name="Nair K.P."/>
            <person name="Dhamotharan K."/>
            <person name="Chandran L."/>
            <person name="G W."/>
            <person name="Daniel R."/>
        </authorList>
    </citation>
    <scope>NUCLEOTIDE SEQUENCE [LARGE SCALE GENOMIC DNA]</scope>
    <source>
        <strain evidence="9 10">W6</strain>
    </source>
</reference>
<dbReference type="Proteomes" id="UP000027946">
    <property type="component" value="Unassembled WGS sequence"/>
</dbReference>
<organism evidence="9 10">
    <name type="scientific">Peptoclostridium litorale DSM 5388</name>
    <dbReference type="NCBI Taxonomy" id="1121324"/>
    <lineage>
        <taxon>Bacteria</taxon>
        <taxon>Bacillati</taxon>
        <taxon>Bacillota</taxon>
        <taxon>Clostridia</taxon>
        <taxon>Peptostreptococcales</taxon>
        <taxon>Peptoclostridiaceae</taxon>
        <taxon>Peptoclostridium</taxon>
    </lineage>
</organism>
<feature type="transmembrane region" description="Helical" evidence="7">
    <location>
        <begin position="34"/>
        <end position="54"/>
    </location>
</feature>
<dbReference type="OrthoDB" id="9809509at2"/>
<dbReference type="AlphaFoldDB" id="A0A069RD78"/>
<dbReference type="InterPro" id="IPR000620">
    <property type="entry name" value="EamA_dom"/>
</dbReference>
<proteinExistence type="inferred from homology"/>
<keyword evidence="3" id="KW-1003">Cell membrane</keyword>
<evidence type="ECO:0000259" key="8">
    <source>
        <dbReference type="Pfam" id="PF00892"/>
    </source>
</evidence>
<dbReference type="PANTHER" id="PTHR32322">
    <property type="entry name" value="INNER MEMBRANE TRANSPORTER"/>
    <property type="match status" value="1"/>
</dbReference>
<dbReference type="SUPFAM" id="SSF103481">
    <property type="entry name" value="Multidrug resistance efflux transporter EmrE"/>
    <property type="match status" value="2"/>
</dbReference>
<keyword evidence="5 7" id="KW-1133">Transmembrane helix</keyword>
<keyword evidence="10" id="KW-1185">Reference proteome</keyword>
<evidence type="ECO:0000256" key="4">
    <source>
        <dbReference type="ARBA" id="ARBA00022692"/>
    </source>
</evidence>
<dbReference type="Pfam" id="PF00892">
    <property type="entry name" value="EamA"/>
    <property type="match status" value="2"/>
</dbReference>
<feature type="transmembrane region" description="Helical" evidence="7">
    <location>
        <begin position="219"/>
        <end position="238"/>
    </location>
</feature>
<feature type="transmembrane region" description="Helical" evidence="7">
    <location>
        <begin position="90"/>
        <end position="110"/>
    </location>
</feature>
<name>A0A069RD78_PEPLI</name>
<comment type="subcellular location">
    <subcellularLocation>
        <location evidence="1">Cell membrane</location>
        <topology evidence="1">Multi-pass membrane protein</topology>
    </subcellularLocation>
</comment>
<keyword evidence="6 7" id="KW-0472">Membrane</keyword>